<keyword evidence="6" id="KW-0560">Oxidoreductase</keyword>
<dbReference type="Gene3D" id="3.60.130.20">
    <property type="entry name" value="Oxoglutarate/iron-dependent oxygenase, C-terminal degradation domain"/>
    <property type="match status" value="1"/>
</dbReference>
<evidence type="ECO:0000256" key="4">
    <source>
        <dbReference type="ARBA" id="ARBA00022896"/>
    </source>
</evidence>
<comment type="catalytic activity">
    <reaction evidence="8">
        <text>[ribosomal protein uS12]-L-proline + 2-oxoglutarate + O2 = [ribosomal protein uS12]-(3S)-3-hydroxy-L-proline + succinate + CO2</text>
        <dbReference type="Rhea" id="RHEA:54156"/>
        <dbReference type="Rhea" id="RHEA-COMP:13816"/>
        <dbReference type="Rhea" id="RHEA-COMP:13818"/>
        <dbReference type="ChEBI" id="CHEBI:15379"/>
        <dbReference type="ChEBI" id="CHEBI:16526"/>
        <dbReference type="ChEBI" id="CHEBI:16810"/>
        <dbReference type="ChEBI" id="CHEBI:30031"/>
        <dbReference type="ChEBI" id="CHEBI:50342"/>
        <dbReference type="ChEBI" id="CHEBI:85428"/>
    </reaction>
</comment>
<dbReference type="InterPro" id="IPR051842">
    <property type="entry name" value="uS12_prolyl_hydroxylase"/>
</dbReference>
<gene>
    <name evidence="11" type="ORF">BZA70DRAFT_273875</name>
</gene>
<keyword evidence="4" id="KW-0847">Vitamin C</keyword>
<reference evidence="11 12" key="1">
    <citation type="submission" date="2024-03" db="EMBL/GenBank/DDBJ databases">
        <title>Genome-scale model development and genomic sequencing of the oleaginous clade Lipomyces.</title>
        <authorList>
            <consortium name="Lawrence Berkeley National Laboratory"/>
            <person name="Czajka J.J."/>
            <person name="Han Y."/>
            <person name="Kim J."/>
            <person name="Mondo S.J."/>
            <person name="Hofstad B.A."/>
            <person name="Robles A."/>
            <person name="Haridas S."/>
            <person name="Riley R."/>
            <person name="LaButti K."/>
            <person name="Pangilinan J."/>
            <person name="Andreopoulos W."/>
            <person name="Lipzen A."/>
            <person name="Yan J."/>
            <person name="Wang M."/>
            <person name="Ng V."/>
            <person name="Grigoriev I.V."/>
            <person name="Spatafora J.W."/>
            <person name="Magnuson J.K."/>
            <person name="Baker S.E."/>
            <person name="Pomraning K.R."/>
        </authorList>
    </citation>
    <scope>NUCLEOTIDE SEQUENCE [LARGE SCALE GENOMIC DNA]</scope>
    <source>
        <strain evidence="11 12">Phaff 52-87</strain>
    </source>
</reference>
<dbReference type="Pfam" id="PF13661">
    <property type="entry name" value="2OG-FeII_Oxy_4"/>
    <property type="match status" value="1"/>
</dbReference>
<feature type="compositionally biased region" description="Acidic residues" evidence="9">
    <location>
        <begin position="571"/>
        <end position="600"/>
    </location>
</feature>
<evidence type="ECO:0000256" key="2">
    <source>
        <dbReference type="ARBA" id="ARBA00007443"/>
    </source>
</evidence>
<keyword evidence="5" id="KW-0223">Dioxygenase</keyword>
<dbReference type="Pfam" id="PF10637">
    <property type="entry name" value="Ofd1_CTDD"/>
    <property type="match status" value="1"/>
</dbReference>
<evidence type="ECO:0000256" key="5">
    <source>
        <dbReference type="ARBA" id="ARBA00022964"/>
    </source>
</evidence>
<evidence type="ECO:0000313" key="11">
    <source>
        <dbReference type="EMBL" id="KAK7208495.1"/>
    </source>
</evidence>
<dbReference type="Proteomes" id="UP001498771">
    <property type="component" value="Unassembled WGS sequence"/>
</dbReference>
<organism evidence="11 12">
    <name type="scientific">Myxozyma melibiosi</name>
    <dbReference type="NCBI Taxonomy" id="54550"/>
    <lineage>
        <taxon>Eukaryota</taxon>
        <taxon>Fungi</taxon>
        <taxon>Dikarya</taxon>
        <taxon>Ascomycota</taxon>
        <taxon>Saccharomycotina</taxon>
        <taxon>Lipomycetes</taxon>
        <taxon>Lipomycetales</taxon>
        <taxon>Lipomycetaceae</taxon>
        <taxon>Myxozyma</taxon>
    </lineage>
</organism>
<name>A0ABR1FF77_9ASCO</name>
<accession>A0ABR1FF77</accession>
<keyword evidence="3" id="KW-0479">Metal-binding</keyword>
<evidence type="ECO:0000256" key="3">
    <source>
        <dbReference type="ARBA" id="ARBA00022723"/>
    </source>
</evidence>
<feature type="domain" description="Fe2OG dioxygenase" evidence="10">
    <location>
        <begin position="151"/>
        <end position="270"/>
    </location>
</feature>
<keyword evidence="12" id="KW-1185">Reference proteome</keyword>
<dbReference type="InterPro" id="IPR005123">
    <property type="entry name" value="Oxoglu/Fe-dep_dioxygenase_dom"/>
</dbReference>
<sequence length="653" mass="71988">MAAAAVNSRKRLRSPSPTASVASTTASVRSTASLKLPPTAIFAPGLFARGAELRDQHSTSSPYKHCVIDELVSDTLLRRVRREITSELHFTPKETDIYKLQQTGDLLNISGLPPKERRKLSALRALRDSMYSPEFRKLVEQICDCGPLSGKKQDMSINCYVKGSHLLTHDDVIGSRRVSYILYLPDPEDPSCTVRDKRGRNTGWDPKWGGALRLFEVEAKGAPKVDPTLSLPPAWNQLSFFVVQPGVSFHDVEEVYVDKPRLAISGWFHLPQEGEDGYIKGLQESLNLESSRAALADAAANAASGLGELPSPTLKRVAGDDDSAESKLTEKEVAYLARYISAKYLDESEIAKLCDEFADSSLLELEEFLNDDFAGALKGYIVDSESRPVPQTVSEVAETEPEWSVSRPPHKHRYLYIDATSPSDSQTVSPPHELAQLFSTPTFRKWLTIVSGIASPTHSRVLARRFRPGLDYTLATTSLNPVDEQGADDKSGLLEGVLCVTPTDGWDDGEFGAYELYMNDGTDEGDNAEAGDGKTDMPENDPAVYLSASRAKRAKEVEKLRGEGTLAPGAEVEDDDNEEEDDDDDDDDDDEEDEEEEEGDSVLLTSQARWNTFTLVYRDPGVLKFVKYVSKLAPGSRWDIAGEWKPGSSPEEE</sequence>
<feature type="compositionally biased region" description="Low complexity" evidence="9">
    <location>
        <begin position="14"/>
        <end position="29"/>
    </location>
</feature>
<dbReference type="GeneID" id="90037420"/>
<dbReference type="PROSITE" id="PS51471">
    <property type="entry name" value="FE2OG_OXY"/>
    <property type="match status" value="1"/>
</dbReference>
<protein>
    <submittedName>
        <fullName evidence="11">Oxoglutarate and iron-dependent oxygenase degradation C-term-domain-containing protein</fullName>
    </submittedName>
</protein>
<proteinExistence type="inferred from homology"/>
<dbReference type="RefSeq" id="XP_064771528.1">
    <property type="nucleotide sequence ID" value="XM_064911908.1"/>
</dbReference>
<evidence type="ECO:0000259" key="10">
    <source>
        <dbReference type="PROSITE" id="PS51471"/>
    </source>
</evidence>
<feature type="region of interest" description="Disordered" evidence="9">
    <location>
        <begin position="1"/>
        <end position="29"/>
    </location>
</feature>
<evidence type="ECO:0000313" key="12">
    <source>
        <dbReference type="Proteomes" id="UP001498771"/>
    </source>
</evidence>
<dbReference type="InterPro" id="IPR019601">
    <property type="entry name" value="Oxoglutarate/Fe-dep_Oase_C"/>
</dbReference>
<evidence type="ECO:0000256" key="1">
    <source>
        <dbReference type="ARBA" id="ARBA00001961"/>
    </source>
</evidence>
<feature type="region of interest" description="Disordered" evidence="9">
    <location>
        <begin position="556"/>
        <end position="606"/>
    </location>
</feature>
<comment type="caution">
    <text evidence="11">The sequence shown here is derived from an EMBL/GenBank/DDBJ whole genome shotgun (WGS) entry which is preliminary data.</text>
</comment>
<feature type="region of interest" description="Disordered" evidence="9">
    <location>
        <begin position="516"/>
        <end position="541"/>
    </location>
</feature>
<comment type="similarity">
    <text evidence="2">Belongs to the TPA1 family.</text>
</comment>
<dbReference type="InterPro" id="IPR039558">
    <property type="entry name" value="TPA1/OFD1_N"/>
</dbReference>
<keyword evidence="7" id="KW-0408">Iron</keyword>
<dbReference type="EMBL" id="JBBJBU010000001">
    <property type="protein sequence ID" value="KAK7208495.1"/>
    <property type="molecule type" value="Genomic_DNA"/>
</dbReference>
<dbReference type="Gene3D" id="2.60.120.620">
    <property type="entry name" value="q2cbj1_9rhob like domain"/>
    <property type="match status" value="1"/>
</dbReference>
<evidence type="ECO:0000256" key="9">
    <source>
        <dbReference type="SAM" id="MobiDB-lite"/>
    </source>
</evidence>
<comment type="cofactor">
    <cofactor evidence="1">
        <name>L-ascorbate</name>
        <dbReference type="ChEBI" id="CHEBI:38290"/>
    </cofactor>
</comment>
<evidence type="ECO:0000256" key="6">
    <source>
        <dbReference type="ARBA" id="ARBA00023002"/>
    </source>
</evidence>
<dbReference type="InterPro" id="IPR043044">
    <property type="entry name" value="TPA1/Ofd1_C"/>
</dbReference>
<dbReference type="PANTHER" id="PTHR12117:SF0">
    <property type="entry name" value="PROLYL 3-HYDROXYLASE OGFOD1"/>
    <property type="match status" value="1"/>
</dbReference>
<dbReference type="PANTHER" id="PTHR12117">
    <property type="entry name" value="HISTONE ACETYLTRANSFERASE COMPLEX"/>
    <property type="match status" value="1"/>
</dbReference>
<evidence type="ECO:0000256" key="7">
    <source>
        <dbReference type="ARBA" id="ARBA00023004"/>
    </source>
</evidence>
<evidence type="ECO:0000256" key="8">
    <source>
        <dbReference type="ARBA" id="ARBA00047444"/>
    </source>
</evidence>
<dbReference type="SMART" id="SM00702">
    <property type="entry name" value="P4Hc"/>
    <property type="match status" value="1"/>
</dbReference>
<dbReference type="InterPro" id="IPR006620">
    <property type="entry name" value="Pro_4_hyd_alph"/>
</dbReference>